<evidence type="ECO:0000313" key="2">
    <source>
        <dbReference type="Proteomes" id="UP000247810"/>
    </source>
</evidence>
<dbReference type="STRING" id="1448320.A0A319CYH1"/>
<sequence>MAFSGCLDQILKQGVASEHAGLHMEEPFALNSIDFGLTEWYPQDPEWSVWLESFASFET</sequence>
<organism evidence="1 2">
    <name type="scientific">Aspergillus ellipticus CBS 707.79</name>
    <dbReference type="NCBI Taxonomy" id="1448320"/>
    <lineage>
        <taxon>Eukaryota</taxon>
        <taxon>Fungi</taxon>
        <taxon>Dikarya</taxon>
        <taxon>Ascomycota</taxon>
        <taxon>Pezizomycotina</taxon>
        <taxon>Eurotiomycetes</taxon>
        <taxon>Eurotiomycetidae</taxon>
        <taxon>Eurotiales</taxon>
        <taxon>Aspergillaceae</taxon>
        <taxon>Aspergillus</taxon>
        <taxon>Aspergillus subgen. Circumdati</taxon>
    </lineage>
</organism>
<accession>A0A319CYH1</accession>
<gene>
    <name evidence="1" type="ORF">BO71DRAFT_402336</name>
</gene>
<keyword evidence="2" id="KW-1185">Reference proteome</keyword>
<proteinExistence type="predicted"/>
<dbReference type="Proteomes" id="UP000247810">
    <property type="component" value="Unassembled WGS sequence"/>
</dbReference>
<evidence type="ECO:0000313" key="1">
    <source>
        <dbReference type="EMBL" id="PYH90286.1"/>
    </source>
</evidence>
<protein>
    <submittedName>
        <fullName evidence="1">Uncharacterized protein</fullName>
    </submittedName>
</protein>
<name>A0A319CYH1_9EURO</name>
<reference evidence="1 2" key="1">
    <citation type="submission" date="2018-02" db="EMBL/GenBank/DDBJ databases">
        <title>The genomes of Aspergillus section Nigri reveals drivers in fungal speciation.</title>
        <authorList>
            <consortium name="DOE Joint Genome Institute"/>
            <person name="Vesth T.C."/>
            <person name="Nybo J."/>
            <person name="Theobald S."/>
            <person name="Brandl J."/>
            <person name="Frisvad J.C."/>
            <person name="Nielsen K.F."/>
            <person name="Lyhne E.K."/>
            <person name="Kogle M.E."/>
            <person name="Kuo A."/>
            <person name="Riley R."/>
            <person name="Clum A."/>
            <person name="Nolan M."/>
            <person name="Lipzen A."/>
            <person name="Salamov A."/>
            <person name="Henrissat B."/>
            <person name="Wiebenga A."/>
            <person name="De vries R.P."/>
            <person name="Grigoriev I.V."/>
            <person name="Mortensen U.H."/>
            <person name="Andersen M.R."/>
            <person name="Baker S.E."/>
        </authorList>
    </citation>
    <scope>NUCLEOTIDE SEQUENCE [LARGE SCALE GENOMIC DNA]</scope>
    <source>
        <strain evidence="1 2">CBS 707.79</strain>
    </source>
</reference>
<dbReference type="VEuPathDB" id="FungiDB:BO71DRAFT_402336"/>
<dbReference type="AlphaFoldDB" id="A0A319CYH1"/>
<dbReference type="EMBL" id="KZ825989">
    <property type="protein sequence ID" value="PYH90286.1"/>
    <property type="molecule type" value="Genomic_DNA"/>
</dbReference>